<evidence type="ECO:0000256" key="13">
    <source>
        <dbReference type="PIRSR" id="PIRSR006250-1"/>
    </source>
</evidence>
<comment type="pathway">
    <text evidence="2">Cofactor biosynthesis; NAD(+) biosynthesis; nicotinate D-ribonucleotide from quinolinate: step 1/1.</text>
</comment>
<dbReference type="InterPro" id="IPR002638">
    <property type="entry name" value="Quinolinate_PRibosylTrfase_C"/>
</dbReference>
<organism evidence="16 19">
    <name type="scientific">Aerococcus mictus</name>
    <dbReference type="NCBI Taxonomy" id="2976810"/>
    <lineage>
        <taxon>Bacteria</taxon>
        <taxon>Bacillati</taxon>
        <taxon>Bacillota</taxon>
        <taxon>Bacilli</taxon>
        <taxon>Lactobacillales</taxon>
        <taxon>Aerococcaceae</taxon>
        <taxon>Aerococcus</taxon>
    </lineage>
</organism>
<keyword evidence="7 12" id="KW-0328">Glycosyltransferase</keyword>
<feature type="binding site" evidence="13">
    <location>
        <position position="205"/>
    </location>
    <ligand>
        <name>substrate</name>
    </ligand>
</feature>
<comment type="subunit">
    <text evidence="4">Hexamer formed by 3 homodimers.</text>
</comment>
<accession>A0A9Q4H4K3</accession>
<evidence type="ECO:0000259" key="14">
    <source>
        <dbReference type="Pfam" id="PF01729"/>
    </source>
</evidence>
<feature type="binding site" evidence="13">
    <location>
        <position position="165"/>
    </location>
    <ligand>
        <name>substrate</name>
    </ligand>
</feature>
<reference evidence="16" key="2">
    <citation type="submission" date="2022-09" db="EMBL/GenBank/DDBJ databases">
        <title>Aerococcus urinae taxonomy study.</title>
        <authorList>
            <person name="Christensen J."/>
            <person name="Senneby E."/>
        </authorList>
    </citation>
    <scope>NUCLEOTIDE SEQUENCE</scope>
    <source>
        <strain evidence="16">LUND-41-B12</strain>
    </source>
</reference>
<evidence type="ECO:0000256" key="5">
    <source>
        <dbReference type="ARBA" id="ARBA00011944"/>
    </source>
</evidence>
<sequence>MANPKQVSNFINLNQDIIDELITLAFKEDIPYEDLSTNAIYQGQAAQVELLAKQAGVICGLDLFKRVFLHLDPEVQFESLVRDGDRVANQETLMVIKASVNTLLSGERIALNFLQRMSGIATATRRFVDALEGSGIKLLDTRKTTPVYRPLEKYAVRVGGGYNHRYSLSDQIMLKDNHVAAAGGVKEAIQAAKAYAPFVKKIEIEVEDLDMVRAAVEAGADIIMLDNMDHDTMEEAIAIINGQAIIEASGNFTWDNVADYKDLAIDYISSGAITHSAGILDLSLKHLKVRK</sequence>
<comment type="catalytic activity">
    <reaction evidence="10">
        <text>nicotinate beta-D-ribonucleotide + CO2 + diphosphate = quinolinate + 5-phospho-alpha-D-ribose 1-diphosphate + 2 H(+)</text>
        <dbReference type="Rhea" id="RHEA:12733"/>
        <dbReference type="ChEBI" id="CHEBI:15378"/>
        <dbReference type="ChEBI" id="CHEBI:16526"/>
        <dbReference type="ChEBI" id="CHEBI:29959"/>
        <dbReference type="ChEBI" id="CHEBI:33019"/>
        <dbReference type="ChEBI" id="CHEBI:57502"/>
        <dbReference type="ChEBI" id="CHEBI:58017"/>
        <dbReference type="EC" id="2.4.2.19"/>
    </reaction>
</comment>
<evidence type="ECO:0000256" key="11">
    <source>
        <dbReference type="ARBA" id="ARBA00069173"/>
    </source>
</evidence>
<dbReference type="SUPFAM" id="SSF51690">
    <property type="entry name" value="Nicotinate/Quinolinate PRTase C-terminal domain-like"/>
    <property type="match status" value="1"/>
</dbReference>
<comment type="function">
    <text evidence="1">Involved in the catabolism of quinolinic acid (QA).</text>
</comment>
<dbReference type="InterPro" id="IPR037128">
    <property type="entry name" value="Quinolinate_PRibosylTase_N_sf"/>
</dbReference>
<dbReference type="Proteomes" id="UP001069047">
    <property type="component" value="Unassembled WGS sequence"/>
</dbReference>
<comment type="similarity">
    <text evidence="3 12">Belongs to the NadC/ModD family.</text>
</comment>
<feature type="binding site" evidence="13">
    <location>
        <begin position="249"/>
        <end position="251"/>
    </location>
    <ligand>
        <name>substrate</name>
    </ligand>
</feature>
<dbReference type="PANTHER" id="PTHR32179">
    <property type="entry name" value="NICOTINATE-NUCLEOTIDE PYROPHOSPHORYLASE [CARBOXYLATING]"/>
    <property type="match status" value="1"/>
</dbReference>
<dbReference type="Pfam" id="PF02749">
    <property type="entry name" value="QRPTase_N"/>
    <property type="match status" value="1"/>
</dbReference>
<evidence type="ECO:0000256" key="8">
    <source>
        <dbReference type="ARBA" id="ARBA00022679"/>
    </source>
</evidence>
<evidence type="ECO:0000256" key="12">
    <source>
        <dbReference type="PIRNR" id="PIRNR006250"/>
    </source>
</evidence>
<feature type="binding site" evidence="13">
    <location>
        <position position="108"/>
    </location>
    <ligand>
        <name>substrate</name>
    </ligand>
</feature>
<feature type="domain" description="Quinolinate phosphoribosyl transferase N-terminal" evidence="15">
    <location>
        <begin position="34"/>
        <end position="118"/>
    </location>
</feature>
<evidence type="ECO:0000256" key="3">
    <source>
        <dbReference type="ARBA" id="ARBA00009400"/>
    </source>
</evidence>
<dbReference type="GO" id="GO:0005737">
    <property type="term" value="C:cytoplasm"/>
    <property type="evidence" value="ECO:0007669"/>
    <property type="project" value="TreeGrafter"/>
</dbReference>
<feature type="binding site" evidence="13">
    <location>
        <position position="175"/>
    </location>
    <ligand>
        <name>substrate</name>
    </ligand>
</feature>
<evidence type="ECO:0000256" key="9">
    <source>
        <dbReference type="ARBA" id="ARBA00033102"/>
    </source>
</evidence>
<dbReference type="GeneID" id="86857458"/>
<dbReference type="EMBL" id="CP145132">
    <property type="protein sequence ID" value="WWC54777.1"/>
    <property type="molecule type" value="Genomic_DNA"/>
</dbReference>
<dbReference type="RefSeq" id="WP_070558326.1">
    <property type="nucleotide sequence ID" value="NZ_CAJHLG010000008.1"/>
</dbReference>
<dbReference type="PANTHER" id="PTHR32179:SF3">
    <property type="entry name" value="NICOTINATE-NUCLEOTIDE PYROPHOSPHORYLASE [CARBOXYLATING]"/>
    <property type="match status" value="1"/>
</dbReference>
<dbReference type="InterPro" id="IPR013785">
    <property type="entry name" value="Aldolase_TIM"/>
</dbReference>
<feature type="domain" description="Quinolinate phosphoribosyl transferase C-terminal" evidence="14">
    <location>
        <begin position="120"/>
        <end position="285"/>
    </location>
</feature>
<dbReference type="Proteomes" id="UP000250354">
    <property type="component" value="Chromosome"/>
</dbReference>
<keyword evidence="18" id="KW-1185">Reference proteome</keyword>
<accession>A0A1E9PRA7</accession>
<dbReference type="CDD" id="cd01572">
    <property type="entry name" value="QPRTase"/>
    <property type="match status" value="1"/>
</dbReference>
<evidence type="ECO:0000256" key="6">
    <source>
        <dbReference type="ARBA" id="ARBA00022642"/>
    </source>
</evidence>
<dbReference type="InterPro" id="IPR022412">
    <property type="entry name" value="Quinolinate_PRibosylTrfase_N"/>
</dbReference>
<dbReference type="PIRSF" id="PIRSF006250">
    <property type="entry name" value="NadC_ModD"/>
    <property type="match status" value="1"/>
</dbReference>
<dbReference type="SUPFAM" id="SSF54675">
    <property type="entry name" value="Nicotinate/Quinolinate PRTase N-terminal domain-like"/>
    <property type="match status" value="1"/>
</dbReference>
<evidence type="ECO:0000256" key="7">
    <source>
        <dbReference type="ARBA" id="ARBA00022676"/>
    </source>
</evidence>
<dbReference type="InterPro" id="IPR004393">
    <property type="entry name" value="NadC"/>
</dbReference>
<evidence type="ECO:0000256" key="4">
    <source>
        <dbReference type="ARBA" id="ARBA00011218"/>
    </source>
</evidence>
<evidence type="ECO:0000259" key="15">
    <source>
        <dbReference type="Pfam" id="PF02749"/>
    </source>
</evidence>
<protein>
    <recommendedName>
        <fullName evidence="11">Probable nicotinate-nucleotide pyrophosphorylase [carboxylating]</fullName>
        <ecNumber evidence="5">2.4.2.19</ecNumber>
    </recommendedName>
    <alternativeName>
        <fullName evidence="9">Quinolinate phosphoribosyltransferase [decarboxylating]</fullName>
    </alternativeName>
</protein>
<dbReference type="NCBIfam" id="TIGR00078">
    <property type="entry name" value="nadC"/>
    <property type="match status" value="1"/>
</dbReference>
<feature type="binding site" evidence="13">
    <location>
        <begin position="270"/>
        <end position="272"/>
    </location>
    <ligand>
        <name>substrate</name>
    </ligand>
</feature>
<dbReference type="EMBL" id="JAOTMY010000001">
    <property type="protein sequence ID" value="MCY3086506.1"/>
    <property type="molecule type" value="Genomic_DNA"/>
</dbReference>
<feature type="binding site" evidence="13">
    <location>
        <begin position="141"/>
        <end position="143"/>
    </location>
    <ligand>
        <name>substrate</name>
    </ligand>
</feature>
<evidence type="ECO:0000313" key="16">
    <source>
        <dbReference type="EMBL" id="MCY3086506.1"/>
    </source>
</evidence>
<evidence type="ECO:0000256" key="10">
    <source>
        <dbReference type="ARBA" id="ARBA00047445"/>
    </source>
</evidence>
<dbReference type="GO" id="GO:0034213">
    <property type="term" value="P:quinolinate catabolic process"/>
    <property type="evidence" value="ECO:0007669"/>
    <property type="project" value="TreeGrafter"/>
</dbReference>
<dbReference type="InterPro" id="IPR027277">
    <property type="entry name" value="NadC/ModD"/>
</dbReference>
<dbReference type="AlphaFoldDB" id="A0A1E9PRA7"/>
<evidence type="ECO:0000313" key="17">
    <source>
        <dbReference type="EMBL" id="WWC54777.1"/>
    </source>
</evidence>
<proteinExistence type="inferred from homology"/>
<name>A0A1E9PRA7_9LACT</name>
<dbReference type="FunFam" id="3.20.20.70:FF:000030">
    <property type="entry name" value="Nicotinate-nucleotide pyrophosphorylase, carboxylating"/>
    <property type="match status" value="1"/>
</dbReference>
<evidence type="ECO:0000313" key="18">
    <source>
        <dbReference type="Proteomes" id="UP000250354"/>
    </source>
</evidence>
<feature type="binding site" evidence="13">
    <location>
        <position position="226"/>
    </location>
    <ligand>
        <name>substrate</name>
    </ligand>
</feature>
<reference evidence="17 18" key="1">
    <citation type="journal article" date="2020" name="J. Bacteriol.">
        <title>Aerococcus urinae Isolated from Women with Lower Urinary Tract Symptoms: In Vitro Aggregation and Genome Analysis.</title>
        <authorList>
            <person name="Hilt E.E."/>
            <person name="Putonti C."/>
            <person name="Thomas-White K."/>
            <person name="Lewis A.L."/>
            <person name="Visick K.L."/>
            <person name="Gilbert N.M."/>
            <person name="Wolfe A.J."/>
        </authorList>
    </citation>
    <scope>NUCLEOTIDE SEQUENCE [LARGE SCALE GENOMIC DNA]</scope>
    <source>
        <strain evidence="17 18">UMB1016</strain>
    </source>
</reference>
<reference evidence="17" key="3">
    <citation type="submission" date="2024-02" db="EMBL/GenBank/DDBJ databases">
        <authorList>
            <person name="Choi B."/>
        </authorList>
    </citation>
    <scope>NUCLEOTIDE SEQUENCE</scope>
    <source>
        <strain evidence="17">UMB1016</strain>
    </source>
</reference>
<dbReference type="Gene3D" id="3.90.1170.20">
    <property type="entry name" value="Quinolinate phosphoribosyl transferase, N-terminal domain"/>
    <property type="match status" value="1"/>
</dbReference>
<keyword evidence="6" id="KW-0662">Pyridine nucleotide biosynthesis</keyword>
<dbReference type="FunFam" id="3.90.1170.20:FF:000001">
    <property type="entry name" value="Nicotinate-nucleotide diphosphorylase (Carboxylating)"/>
    <property type="match status" value="1"/>
</dbReference>
<dbReference type="Gene3D" id="3.20.20.70">
    <property type="entry name" value="Aldolase class I"/>
    <property type="match status" value="1"/>
</dbReference>
<evidence type="ECO:0000256" key="2">
    <source>
        <dbReference type="ARBA" id="ARBA00004893"/>
    </source>
</evidence>
<evidence type="ECO:0000256" key="1">
    <source>
        <dbReference type="ARBA" id="ARBA00003237"/>
    </source>
</evidence>
<dbReference type="Pfam" id="PF01729">
    <property type="entry name" value="QRPTase_C"/>
    <property type="match status" value="1"/>
</dbReference>
<dbReference type="InterPro" id="IPR036068">
    <property type="entry name" value="Nicotinate_pribotase-like_C"/>
</dbReference>
<dbReference type="GO" id="GO:0009435">
    <property type="term" value="P:NAD+ biosynthetic process"/>
    <property type="evidence" value="ECO:0007669"/>
    <property type="project" value="UniProtKB-UniPathway"/>
</dbReference>
<dbReference type="GO" id="GO:0004514">
    <property type="term" value="F:nicotinate-nucleotide diphosphorylase (carboxylating) activity"/>
    <property type="evidence" value="ECO:0007669"/>
    <property type="project" value="UniProtKB-EC"/>
</dbReference>
<keyword evidence="8 12" id="KW-0808">Transferase</keyword>
<evidence type="ECO:0000313" key="19">
    <source>
        <dbReference type="Proteomes" id="UP001069047"/>
    </source>
</evidence>
<gene>
    <name evidence="16" type="primary">nadC</name>
    <name evidence="17" type="ORF">DBT44_0000335</name>
    <name evidence="16" type="ORF">ODY61_00075</name>
</gene>
<dbReference type="EC" id="2.4.2.19" evidence="5"/>